<feature type="signal peptide" evidence="1">
    <location>
        <begin position="1"/>
        <end position="20"/>
    </location>
</feature>
<dbReference type="EMBL" id="JTDN01000001">
    <property type="protein sequence ID" value="KHL26221.1"/>
    <property type="molecule type" value="Genomic_DNA"/>
</dbReference>
<evidence type="ECO:0000313" key="2">
    <source>
        <dbReference type="EMBL" id="KHL26221.1"/>
    </source>
</evidence>
<dbReference type="InterPro" id="IPR025245">
    <property type="entry name" value="DUF4197"/>
</dbReference>
<reference evidence="2 3" key="1">
    <citation type="submission" date="2014-11" db="EMBL/GenBank/DDBJ databases">
        <title>Draft genome sequence of Kirrobacter mercurialis.</title>
        <authorList>
            <person name="Coil D.A."/>
            <person name="Eisen J.A."/>
        </authorList>
    </citation>
    <scope>NUCLEOTIDE SEQUENCE [LARGE SCALE GENOMIC DNA]</scope>
    <source>
        <strain evidence="2 3">Coronado</strain>
    </source>
</reference>
<name>A0A0B2C2K9_9SPHN</name>
<evidence type="ECO:0000313" key="3">
    <source>
        <dbReference type="Proteomes" id="UP000030988"/>
    </source>
</evidence>
<gene>
    <name evidence="2" type="ORF">PK98_06980</name>
</gene>
<proteinExistence type="predicted"/>
<dbReference type="PROSITE" id="PS51318">
    <property type="entry name" value="TAT"/>
    <property type="match status" value="1"/>
</dbReference>
<dbReference type="InterPro" id="IPR006311">
    <property type="entry name" value="TAT_signal"/>
</dbReference>
<sequence length="232" mass="23561">MRMAASPLPTRRAVMAGALAAGLAAALPGCATGTQPLSLTEAVRRLLLLSSERAFARLTAPGGYWDDALTRADLPARLGARGDALTRVLSSPLFRQRLDEVFADAAIDASYRAAPVVTDAVRTVGIGNALAIVRGGPSAATQFLRGELGGRLLSVLVPEADEALATLSDPLVSGLLGAATGVDTAAIARGLAAAVEDTIWGEIGREEGVIRADPAATRDPALATILGAAGAF</sequence>
<dbReference type="AlphaFoldDB" id="A0A0B2C2K9"/>
<keyword evidence="1" id="KW-0732">Signal</keyword>
<feature type="chain" id="PRO_5002067940" description="DUF4197 domain-containing protein" evidence="1">
    <location>
        <begin position="21"/>
        <end position="232"/>
    </location>
</feature>
<accession>A0A0B2C2K9</accession>
<dbReference type="Proteomes" id="UP000030988">
    <property type="component" value="Unassembled WGS sequence"/>
</dbReference>
<evidence type="ECO:0000256" key="1">
    <source>
        <dbReference type="SAM" id="SignalP"/>
    </source>
</evidence>
<keyword evidence="3" id="KW-1185">Reference proteome</keyword>
<dbReference type="Pfam" id="PF13852">
    <property type="entry name" value="DUF4197"/>
    <property type="match status" value="1"/>
</dbReference>
<organism evidence="2 3">
    <name type="scientific">Croceibacterium mercuriale</name>
    <dbReference type="NCBI Taxonomy" id="1572751"/>
    <lineage>
        <taxon>Bacteria</taxon>
        <taxon>Pseudomonadati</taxon>
        <taxon>Pseudomonadota</taxon>
        <taxon>Alphaproteobacteria</taxon>
        <taxon>Sphingomonadales</taxon>
        <taxon>Erythrobacteraceae</taxon>
        <taxon>Croceibacterium</taxon>
    </lineage>
</organism>
<evidence type="ECO:0008006" key="4">
    <source>
        <dbReference type="Google" id="ProtNLM"/>
    </source>
</evidence>
<comment type="caution">
    <text evidence="2">The sequence shown here is derived from an EMBL/GenBank/DDBJ whole genome shotgun (WGS) entry which is preliminary data.</text>
</comment>
<protein>
    <recommendedName>
        <fullName evidence="4">DUF4197 domain-containing protein</fullName>
    </recommendedName>
</protein>
<dbReference type="STRING" id="1572751.PK98_06980"/>